<evidence type="ECO:0000313" key="3">
    <source>
        <dbReference type="Proteomes" id="UP000295710"/>
    </source>
</evidence>
<dbReference type="AlphaFoldDB" id="A0A4R4FDX6"/>
<evidence type="ECO:0000313" key="2">
    <source>
        <dbReference type="EMBL" id="TDA21814.1"/>
    </source>
</evidence>
<dbReference type="Pfam" id="PF11823">
    <property type="entry name" value="Se_S_carrier"/>
    <property type="match status" value="1"/>
</dbReference>
<dbReference type="Proteomes" id="UP000295710">
    <property type="component" value="Unassembled WGS sequence"/>
</dbReference>
<dbReference type="RefSeq" id="WP_132277156.1">
    <property type="nucleotide sequence ID" value="NZ_JAOBST010000007.1"/>
</dbReference>
<proteinExistence type="predicted"/>
<feature type="domain" description="Putative Se/S carrier protein-like" evidence="1">
    <location>
        <begin position="7"/>
        <end position="67"/>
    </location>
</feature>
<dbReference type="EMBL" id="SMMX01000006">
    <property type="protein sequence ID" value="TDA21814.1"/>
    <property type="molecule type" value="Genomic_DNA"/>
</dbReference>
<protein>
    <submittedName>
        <fullName evidence="2">DUF3343 domain-containing protein</fullName>
    </submittedName>
</protein>
<reference evidence="2 3" key="1">
    <citation type="journal article" date="2016" name="Nat. Microbiol.">
        <title>The Mouse Intestinal Bacterial Collection (miBC) provides host-specific insight into cultured diversity and functional potential of the gut microbiota.</title>
        <authorList>
            <person name="Lagkouvardos I."/>
            <person name="Pukall R."/>
            <person name="Abt B."/>
            <person name="Foesel B.U."/>
            <person name="Meier-Kolthoff J.P."/>
            <person name="Kumar N."/>
            <person name="Bresciani A."/>
            <person name="Martinez I."/>
            <person name="Just S."/>
            <person name="Ziegler C."/>
            <person name="Brugiroux S."/>
            <person name="Garzetti D."/>
            <person name="Wenning M."/>
            <person name="Bui T.P."/>
            <person name="Wang J."/>
            <person name="Hugenholtz F."/>
            <person name="Plugge C.M."/>
            <person name="Peterson D.A."/>
            <person name="Hornef M.W."/>
            <person name="Baines J.F."/>
            <person name="Smidt H."/>
            <person name="Walter J."/>
            <person name="Kristiansen K."/>
            <person name="Nielsen H.B."/>
            <person name="Haller D."/>
            <person name="Overmann J."/>
            <person name="Stecher B."/>
            <person name="Clavel T."/>
        </authorList>
    </citation>
    <scope>NUCLEOTIDE SEQUENCE [LARGE SCALE GENOMIC DNA]</scope>
    <source>
        <strain evidence="2 3">DSM 28560</strain>
    </source>
</reference>
<name>A0A4R4FDX6_9FIRM</name>
<dbReference type="InterPro" id="IPR021778">
    <property type="entry name" value="Se/S_carrier-like"/>
</dbReference>
<accession>A0A4R4FDX6</accession>
<comment type="caution">
    <text evidence="2">The sequence shown here is derived from an EMBL/GenBank/DDBJ whole genome shotgun (WGS) entry which is preliminary data.</text>
</comment>
<evidence type="ECO:0000259" key="1">
    <source>
        <dbReference type="Pfam" id="PF11823"/>
    </source>
</evidence>
<sequence>MDKPEFYYIMAFDTTTDAMHAEAYAKGRIKAAVMPVPGAVSSGCGLALRFMEEHEESIFAFCKDAPVNGRLYKMYTRKVDGKHPVFFIM</sequence>
<gene>
    <name evidence="2" type="ORF">E1963_08595</name>
</gene>
<keyword evidence="3" id="KW-1185">Reference proteome</keyword>
<organism evidence="2 3">
    <name type="scientific">Extibacter muris</name>
    <dbReference type="NCBI Taxonomy" id="1796622"/>
    <lineage>
        <taxon>Bacteria</taxon>
        <taxon>Bacillati</taxon>
        <taxon>Bacillota</taxon>
        <taxon>Clostridia</taxon>
        <taxon>Lachnospirales</taxon>
        <taxon>Lachnospiraceae</taxon>
        <taxon>Extibacter</taxon>
    </lineage>
</organism>